<accession>A0A5B7IC64</accession>
<name>A0A5B7IC64_PORTR</name>
<comment type="caution">
    <text evidence="2">The sequence shown here is derived from an EMBL/GenBank/DDBJ whole genome shotgun (WGS) entry which is preliminary data.</text>
</comment>
<keyword evidence="3" id="KW-1185">Reference proteome</keyword>
<gene>
    <name evidence="2" type="ORF">E2C01_072729</name>
</gene>
<feature type="region of interest" description="Disordered" evidence="1">
    <location>
        <begin position="58"/>
        <end position="90"/>
    </location>
</feature>
<sequence length="90" mass="9004">MSMWPKTHFKRVGLEGGGGGGGGDGDGSGDGGDRQLCAGRGCAWCAGCRCVGSVHVPGAAAKPRDRREVKARELALHGGGNGRGRVSLSA</sequence>
<evidence type="ECO:0000256" key="1">
    <source>
        <dbReference type="SAM" id="MobiDB-lite"/>
    </source>
</evidence>
<evidence type="ECO:0000313" key="3">
    <source>
        <dbReference type="Proteomes" id="UP000324222"/>
    </source>
</evidence>
<feature type="region of interest" description="Disordered" evidence="1">
    <location>
        <begin position="1"/>
        <end position="30"/>
    </location>
</feature>
<dbReference type="Proteomes" id="UP000324222">
    <property type="component" value="Unassembled WGS sequence"/>
</dbReference>
<organism evidence="2 3">
    <name type="scientific">Portunus trituberculatus</name>
    <name type="common">Swimming crab</name>
    <name type="synonym">Neptunus trituberculatus</name>
    <dbReference type="NCBI Taxonomy" id="210409"/>
    <lineage>
        <taxon>Eukaryota</taxon>
        <taxon>Metazoa</taxon>
        <taxon>Ecdysozoa</taxon>
        <taxon>Arthropoda</taxon>
        <taxon>Crustacea</taxon>
        <taxon>Multicrustacea</taxon>
        <taxon>Malacostraca</taxon>
        <taxon>Eumalacostraca</taxon>
        <taxon>Eucarida</taxon>
        <taxon>Decapoda</taxon>
        <taxon>Pleocyemata</taxon>
        <taxon>Brachyura</taxon>
        <taxon>Eubrachyura</taxon>
        <taxon>Portunoidea</taxon>
        <taxon>Portunidae</taxon>
        <taxon>Portuninae</taxon>
        <taxon>Portunus</taxon>
    </lineage>
</organism>
<reference evidence="2 3" key="1">
    <citation type="submission" date="2019-05" db="EMBL/GenBank/DDBJ databases">
        <title>Another draft genome of Portunus trituberculatus and its Hox gene families provides insights of decapod evolution.</title>
        <authorList>
            <person name="Jeong J.-H."/>
            <person name="Song I."/>
            <person name="Kim S."/>
            <person name="Choi T."/>
            <person name="Kim D."/>
            <person name="Ryu S."/>
            <person name="Kim W."/>
        </authorList>
    </citation>
    <scope>NUCLEOTIDE SEQUENCE [LARGE SCALE GENOMIC DNA]</scope>
    <source>
        <tissue evidence="2">Muscle</tissue>
    </source>
</reference>
<dbReference type="EMBL" id="VSRR010047946">
    <property type="protein sequence ID" value="MPC78244.1"/>
    <property type="molecule type" value="Genomic_DNA"/>
</dbReference>
<feature type="compositionally biased region" description="Gly residues" evidence="1">
    <location>
        <begin position="14"/>
        <end position="30"/>
    </location>
</feature>
<proteinExistence type="predicted"/>
<evidence type="ECO:0000313" key="2">
    <source>
        <dbReference type="EMBL" id="MPC78244.1"/>
    </source>
</evidence>
<dbReference type="AlphaFoldDB" id="A0A5B7IC64"/>
<protein>
    <submittedName>
        <fullName evidence="2">Uncharacterized protein</fullName>
    </submittedName>
</protein>
<feature type="compositionally biased region" description="Basic and acidic residues" evidence="1">
    <location>
        <begin position="62"/>
        <end position="75"/>
    </location>
</feature>